<evidence type="ECO:0000256" key="6">
    <source>
        <dbReference type="ARBA" id="ARBA00022683"/>
    </source>
</evidence>
<accession>A0A7X8GZ92</accession>
<dbReference type="SUPFAM" id="SSF52728">
    <property type="entry name" value="PTS IIb component"/>
    <property type="match status" value="1"/>
</dbReference>
<evidence type="ECO:0000259" key="8">
    <source>
        <dbReference type="PROSITE" id="PS51101"/>
    </source>
</evidence>
<dbReference type="RefSeq" id="WP_276646269.1">
    <property type="nucleotide sequence ID" value="NZ_JAAYSM010000054.1"/>
</dbReference>
<evidence type="ECO:0000313" key="9">
    <source>
        <dbReference type="EMBL" id="NLJ17574.1"/>
    </source>
</evidence>
<dbReference type="GO" id="GO:0008982">
    <property type="term" value="F:protein-N(PI)-phosphohistidine-sugar phosphotransferase activity"/>
    <property type="evidence" value="ECO:0007669"/>
    <property type="project" value="InterPro"/>
</dbReference>
<evidence type="ECO:0000256" key="4">
    <source>
        <dbReference type="ARBA" id="ARBA00022597"/>
    </source>
</evidence>
<evidence type="ECO:0000256" key="2">
    <source>
        <dbReference type="ARBA" id="ARBA00022448"/>
    </source>
</evidence>
<evidence type="ECO:0000256" key="1">
    <source>
        <dbReference type="ARBA" id="ARBA00004496"/>
    </source>
</evidence>
<gene>
    <name evidence="9" type="ORF">GX355_01815</name>
</gene>
<keyword evidence="3" id="KW-0963">Cytoplasm</keyword>
<dbReference type="GO" id="GO:0005737">
    <property type="term" value="C:cytoplasm"/>
    <property type="evidence" value="ECO:0007669"/>
    <property type="project" value="UniProtKB-SubCell"/>
</dbReference>
<feature type="domain" description="PTS EIIB type-4" evidence="8">
    <location>
        <begin position="1"/>
        <end position="158"/>
    </location>
</feature>
<dbReference type="GO" id="GO:0009401">
    <property type="term" value="P:phosphoenolpyruvate-dependent sugar phosphotransferase system"/>
    <property type="evidence" value="ECO:0007669"/>
    <property type="project" value="UniProtKB-KW"/>
</dbReference>
<dbReference type="EMBL" id="JAAYSM010000054">
    <property type="protein sequence ID" value="NLJ17574.1"/>
    <property type="molecule type" value="Genomic_DNA"/>
</dbReference>
<keyword evidence="4 9" id="KW-0762">Sugar transport</keyword>
<dbReference type="Gene3D" id="3.40.35.10">
    <property type="entry name" value="Phosphotransferase system, sorbose subfamily IIB component"/>
    <property type="match status" value="1"/>
</dbReference>
<dbReference type="Proteomes" id="UP000541058">
    <property type="component" value="Unassembled WGS sequence"/>
</dbReference>
<dbReference type="Pfam" id="PF03830">
    <property type="entry name" value="PTSIIB_sorb"/>
    <property type="match status" value="1"/>
</dbReference>
<name>A0A7X8GZ92_9LACT</name>
<sequence length="158" mass="17677">MSIVLARVDERLVHGQIITSWSKHLRVNNIFIVDDEIARDSFMKEVLSLSAPKGLKFSILSVEEAVEKINQEKNSDKSRIMILFKSIKTALSLVESGCALSDLNLGNIGSSPSRKKISKNISMDEEEVEAAKKLIDLGVDVYLQMIYTENKIPVEKVI</sequence>
<organism evidence="9 10">
    <name type="scientific">Globicatella sulfidifaciens</name>
    <dbReference type="NCBI Taxonomy" id="136093"/>
    <lineage>
        <taxon>Bacteria</taxon>
        <taxon>Bacillati</taxon>
        <taxon>Bacillota</taxon>
        <taxon>Bacilli</taxon>
        <taxon>Lactobacillales</taxon>
        <taxon>Aerococcaceae</taxon>
        <taxon>Globicatella</taxon>
    </lineage>
</organism>
<keyword evidence="7" id="KW-0418">Kinase</keyword>
<evidence type="ECO:0000256" key="5">
    <source>
        <dbReference type="ARBA" id="ARBA00022679"/>
    </source>
</evidence>
<protein>
    <submittedName>
        <fullName evidence="9">PTS sugar transporter subunit IIB</fullName>
    </submittedName>
</protein>
<keyword evidence="6" id="KW-0598">Phosphotransferase system</keyword>
<dbReference type="AlphaFoldDB" id="A0A7X8GZ92"/>
<reference evidence="9 10" key="1">
    <citation type="journal article" date="2020" name="Biotechnol. Biofuels">
        <title>New insights from the biogas microbiome by comprehensive genome-resolved metagenomics of nearly 1600 species originating from multiple anaerobic digesters.</title>
        <authorList>
            <person name="Campanaro S."/>
            <person name="Treu L."/>
            <person name="Rodriguez-R L.M."/>
            <person name="Kovalovszki A."/>
            <person name="Ziels R.M."/>
            <person name="Maus I."/>
            <person name="Zhu X."/>
            <person name="Kougias P.G."/>
            <person name="Basile A."/>
            <person name="Luo G."/>
            <person name="Schluter A."/>
            <person name="Konstantinidis K.T."/>
            <person name="Angelidaki I."/>
        </authorList>
    </citation>
    <scope>NUCLEOTIDE SEQUENCE [LARGE SCALE GENOMIC DNA]</scope>
    <source>
        <strain evidence="9">AS23ysBPME_34</strain>
    </source>
</reference>
<dbReference type="PROSITE" id="PS51101">
    <property type="entry name" value="PTS_EIIB_TYPE_4"/>
    <property type="match status" value="1"/>
</dbReference>
<dbReference type="GO" id="GO:0016301">
    <property type="term" value="F:kinase activity"/>
    <property type="evidence" value="ECO:0007669"/>
    <property type="project" value="UniProtKB-KW"/>
</dbReference>
<evidence type="ECO:0000313" key="10">
    <source>
        <dbReference type="Proteomes" id="UP000541058"/>
    </source>
</evidence>
<comment type="subcellular location">
    <subcellularLocation>
        <location evidence="1">Cytoplasm</location>
    </subcellularLocation>
</comment>
<dbReference type="InterPro" id="IPR004720">
    <property type="entry name" value="PTS_IIB_sorbose-sp"/>
</dbReference>
<keyword evidence="5" id="KW-0808">Transferase</keyword>
<comment type="caution">
    <text evidence="9">The sequence shown here is derived from an EMBL/GenBank/DDBJ whole genome shotgun (WGS) entry which is preliminary data.</text>
</comment>
<keyword evidence="2" id="KW-0813">Transport</keyword>
<dbReference type="InterPro" id="IPR036667">
    <property type="entry name" value="PTS_IIB_sorbose-sp_sf"/>
</dbReference>
<evidence type="ECO:0000256" key="7">
    <source>
        <dbReference type="ARBA" id="ARBA00022777"/>
    </source>
</evidence>
<evidence type="ECO:0000256" key="3">
    <source>
        <dbReference type="ARBA" id="ARBA00022490"/>
    </source>
</evidence>
<proteinExistence type="predicted"/>